<dbReference type="Gene3D" id="1.10.1660.10">
    <property type="match status" value="1"/>
</dbReference>
<feature type="domain" description="HTH merR-type" evidence="5">
    <location>
        <begin position="1"/>
        <end position="69"/>
    </location>
</feature>
<dbReference type="SMART" id="SM00422">
    <property type="entry name" value="HTH_MERR"/>
    <property type="match status" value="1"/>
</dbReference>
<name>A0ABX6JVP6_9MICO</name>
<dbReference type="InterPro" id="IPR000551">
    <property type="entry name" value="MerR-type_HTH_dom"/>
</dbReference>
<accession>A0ABX6JVP6</accession>
<dbReference type="CDD" id="cd04770">
    <property type="entry name" value="HTH_HMRTR"/>
    <property type="match status" value="1"/>
</dbReference>
<dbReference type="InterPro" id="IPR009061">
    <property type="entry name" value="DNA-bd_dom_put_sf"/>
</dbReference>
<dbReference type="RefSeq" id="WP_166329918.1">
    <property type="nucleotide sequence ID" value="NZ_CP049933.1"/>
</dbReference>
<evidence type="ECO:0000256" key="1">
    <source>
        <dbReference type="ARBA" id="ARBA00023015"/>
    </source>
</evidence>
<organism evidence="6 7">
    <name type="scientific">Leucobacter coleopterorum</name>
    <dbReference type="NCBI Taxonomy" id="2714933"/>
    <lineage>
        <taxon>Bacteria</taxon>
        <taxon>Bacillati</taxon>
        <taxon>Actinomycetota</taxon>
        <taxon>Actinomycetes</taxon>
        <taxon>Micrococcales</taxon>
        <taxon>Microbacteriaceae</taxon>
        <taxon>Leucobacter</taxon>
    </lineage>
</organism>
<keyword evidence="2" id="KW-0238">DNA-binding</keyword>
<evidence type="ECO:0000256" key="3">
    <source>
        <dbReference type="ARBA" id="ARBA00023163"/>
    </source>
</evidence>
<evidence type="ECO:0000256" key="4">
    <source>
        <dbReference type="SAM" id="Coils"/>
    </source>
</evidence>
<dbReference type="EMBL" id="CP049933">
    <property type="protein sequence ID" value="QIM18386.1"/>
    <property type="molecule type" value="Genomic_DNA"/>
</dbReference>
<feature type="coiled-coil region" evidence="4">
    <location>
        <begin position="84"/>
        <end position="111"/>
    </location>
</feature>
<dbReference type="PROSITE" id="PS50937">
    <property type="entry name" value="HTH_MERR_2"/>
    <property type="match status" value="1"/>
</dbReference>
<dbReference type="PANTHER" id="PTHR30204:SF94">
    <property type="entry name" value="HEAVY METAL-DEPENDENT TRANSCRIPTIONAL REGULATOR HI_0293-RELATED"/>
    <property type="match status" value="1"/>
</dbReference>
<keyword evidence="3" id="KW-0804">Transcription</keyword>
<keyword evidence="4" id="KW-0175">Coiled coil</keyword>
<keyword evidence="7" id="KW-1185">Reference proteome</keyword>
<evidence type="ECO:0000259" key="5">
    <source>
        <dbReference type="PROSITE" id="PS50937"/>
    </source>
</evidence>
<dbReference type="InterPro" id="IPR047057">
    <property type="entry name" value="MerR_fam"/>
</dbReference>
<evidence type="ECO:0000313" key="7">
    <source>
        <dbReference type="Proteomes" id="UP000503441"/>
    </source>
</evidence>
<protein>
    <submittedName>
        <fullName evidence="6">Heavy metal-responsive transcriptional regulator</fullName>
    </submittedName>
</protein>
<reference evidence="6 7" key="1">
    <citation type="submission" date="2020-03" db="EMBL/GenBank/DDBJ databases">
        <title>Leucobacter sp. nov., isolated from beetles.</title>
        <authorList>
            <person name="Hyun D.-W."/>
            <person name="Bae J.-W."/>
        </authorList>
    </citation>
    <scope>NUCLEOTIDE SEQUENCE [LARGE SCALE GENOMIC DNA]</scope>
    <source>
        <strain evidence="6 7">HDW9A</strain>
    </source>
</reference>
<dbReference type="Pfam" id="PF13411">
    <property type="entry name" value="MerR_1"/>
    <property type="match status" value="1"/>
</dbReference>
<dbReference type="SUPFAM" id="SSF46955">
    <property type="entry name" value="Putative DNA-binding domain"/>
    <property type="match status" value="1"/>
</dbReference>
<proteinExistence type="predicted"/>
<dbReference type="PRINTS" id="PR00040">
    <property type="entry name" value="HTHMERR"/>
</dbReference>
<gene>
    <name evidence="6" type="ORF">G7066_06560</name>
</gene>
<evidence type="ECO:0000256" key="2">
    <source>
        <dbReference type="ARBA" id="ARBA00023125"/>
    </source>
</evidence>
<sequence length="138" mass="15366">MRIAEIARKAGVKVSTVRYHERHGVLPEPDRTQAGYRDYDNDALQYVRFLRRGQALGFTLSELKELAAYPTGVRHGHVRRDEVVEVASAKLDEIDERIADLKRTRAAIETLLNAECIDPLSPCPIVTALAESSSHATA</sequence>
<dbReference type="PANTHER" id="PTHR30204">
    <property type="entry name" value="REDOX-CYCLING DRUG-SENSING TRANSCRIPTIONAL ACTIVATOR SOXR"/>
    <property type="match status" value="1"/>
</dbReference>
<evidence type="ECO:0000313" key="6">
    <source>
        <dbReference type="EMBL" id="QIM18386.1"/>
    </source>
</evidence>
<dbReference type="Proteomes" id="UP000503441">
    <property type="component" value="Chromosome"/>
</dbReference>
<keyword evidence="1" id="KW-0805">Transcription regulation</keyword>